<dbReference type="Proteomes" id="UP000593567">
    <property type="component" value="Unassembled WGS sequence"/>
</dbReference>
<dbReference type="AlphaFoldDB" id="A0A7J7JZ16"/>
<evidence type="ECO:0000313" key="4">
    <source>
        <dbReference type="Proteomes" id="UP000593567"/>
    </source>
</evidence>
<reference evidence="3 4" key="1">
    <citation type="submission" date="2019-09" db="EMBL/GenBank/DDBJ databases">
        <authorList>
            <person name="Raiko M."/>
            <person name="Komissarov A."/>
            <person name="Rhodes A."/>
            <person name="Kliver S."/>
            <person name="Lim-Fong G."/>
            <person name="Kwan J."/>
            <person name="O'Brien S.J."/>
            <person name="Lopez J.V."/>
        </authorList>
    </citation>
    <scope>NUCLEOTIDE SEQUENCE [LARGE SCALE GENOMIC DNA]</scope>
    <source>
        <strain evidence="3">Kwan_BN1</strain>
    </source>
</reference>
<dbReference type="Gene3D" id="3.20.80.10">
    <property type="entry name" value="Regulatory factor, effector binding domain"/>
    <property type="match status" value="1"/>
</dbReference>
<accession>A0A7J7JZ16</accession>
<protein>
    <submittedName>
        <fullName evidence="3">HEBP2</fullName>
    </submittedName>
</protein>
<organism evidence="3 4">
    <name type="scientific">Bugula neritina</name>
    <name type="common">Brown bryozoan</name>
    <name type="synonym">Sertularia neritina</name>
    <dbReference type="NCBI Taxonomy" id="10212"/>
    <lineage>
        <taxon>Eukaryota</taxon>
        <taxon>Metazoa</taxon>
        <taxon>Spiralia</taxon>
        <taxon>Lophotrochozoa</taxon>
        <taxon>Bryozoa</taxon>
        <taxon>Gymnolaemata</taxon>
        <taxon>Cheilostomatida</taxon>
        <taxon>Flustrina</taxon>
        <taxon>Buguloidea</taxon>
        <taxon>Bugulidae</taxon>
        <taxon>Bugula</taxon>
    </lineage>
</organism>
<dbReference type="InterPro" id="IPR011256">
    <property type="entry name" value="Reg_factor_effector_dom_sf"/>
</dbReference>
<proteinExistence type="inferred from homology"/>
<sequence>MEFQGYELREYSPSVWSSTRVSNLTADYWEDKYSTKEAFMKLFHYIQGGNDRIAGLVCVTLVNMKVTRHYGKVAKLSQTTNETMDMTVPVVSSHAKDEVWMNFMVPANMSDNPPQPTNTDVEIYRAAKDEYFVRPFTTWILSDLIYGDQLFAMEFNKLKADLDRDGQSYTVDPMFFTAVYNGPWKIFNRYNEIWIMKK</sequence>
<evidence type="ECO:0000256" key="1">
    <source>
        <dbReference type="ARBA" id="ARBA00009817"/>
    </source>
</evidence>
<dbReference type="PANTHER" id="PTHR11220:SF1">
    <property type="entry name" value="HEME-BINDING PROTEIN 2"/>
    <property type="match status" value="1"/>
</dbReference>
<keyword evidence="4" id="KW-1185">Reference proteome</keyword>
<dbReference type="PANTHER" id="PTHR11220">
    <property type="entry name" value="HEME-BINDING PROTEIN-RELATED"/>
    <property type="match status" value="1"/>
</dbReference>
<evidence type="ECO:0000313" key="3">
    <source>
        <dbReference type="EMBL" id="KAF6031650.1"/>
    </source>
</evidence>
<dbReference type="InterPro" id="IPR006917">
    <property type="entry name" value="SOUL_heme-bd"/>
</dbReference>
<dbReference type="EMBL" id="VXIV02001582">
    <property type="protein sequence ID" value="KAF6031650.1"/>
    <property type="molecule type" value="Genomic_DNA"/>
</dbReference>
<reference evidence="3 4" key="2">
    <citation type="submission" date="2020-06" db="EMBL/GenBank/DDBJ databases">
        <title>Draft genome of Bugula neritina, a colonial animal packing powerful symbionts and potential medicines.</title>
        <authorList>
            <person name="Rayko M."/>
        </authorList>
    </citation>
    <scope>NUCLEOTIDE SEQUENCE [LARGE SCALE GENOMIC DNA]</scope>
    <source>
        <strain evidence="3">Kwan_BN1</strain>
    </source>
</reference>
<dbReference type="Pfam" id="PF04832">
    <property type="entry name" value="SOUL"/>
    <property type="match status" value="2"/>
</dbReference>
<comment type="caution">
    <text evidence="3">The sequence shown here is derived from an EMBL/GenBank/DDBJ whole genome shotgun (WGS) entry which is preliminary data.</text>
</comment>
<dbReference type="EMBL" id="VXIV02002460">
    <property type="protein sequence ID" value="KAF6025434.1"/>
    <property type="molecule type" value="Genomic_DNA"/>
</dbReference>
<dbReference type="SUPFAM" id="SSF55136">
    <property type="entry name" value="Probable bacterial effector-binding domain"/>
    <property type="match status" value="2"/>
</dbReference>
<dbReference type="OrthoDB" id="6424451at2759"/>
<evidence type="ECO:0000313" key="2">
    <source>
        <dbReference type="EMBL" id="KAF6025434.1"/>
    </source>
</evidence>
<gene>
    <name evidence="3" type="ORF">EB796_010045</name>
    <name evidence="2" type="ORF">EB796_016257</name>
</gene>
<name>A0A7J7JZ16_BUGNE</name>
<comment type="similarity">
    <text evidence="1">Belongs to the HEBP family.</text>
</comment>